<evidence type="ECO:0000256" key="3">
    <source>
        <dbReference type="ARBA" id="ARBA00014962"/>
    </source>
</evidence>
<dbReference type="PANTHER" id="PTHR33909">
    <property type="entry name" value="SEC TRANSLOCON ACCESSORY COMPLEX SUBUNIT YAJC"/>
    <property type="match status" value="1"/>
</dbReference>
<evidence type="ECO:0000256" key="8">
    <source>
        <dbReference type="ARBA" id="ARBA00022989"/>
    </source>
</evidence>
<evidence type="ECO:0000256" key="1">
    <source>
        <dbReference type="ARBA" id="ARBA00004162"/>
    </source>
</evidence>
<accession>A0A5E4PFV8</accession>
<dbReference type="Proteomes" id="UP000324194">
    <property type="component" value="Chromosome 1"/>
</dbReference>
<evidence type="ECO:0000256" key="11">
    <source>
        <dbReference type="SAM" id="Phobius"/>
    </source>
</evidence>
<dbReference type="SMART" id="SM01323">
    <property type="entry name" value="YajC"/>
    <property type="match status" value="1"/>
</dbReference>
<keyword evidence="10 11" id="KW-0472">Membrane</keyword>
<evidence type="ECO:0000256" key="7">
    <source>
        <dbReference type="ARBA" id="ARBA00022927"/>
    </source>
</evidence>
<dbReference type="Pfam" id="PF02699">
    <property type="entry name" value="YajC"/>
    <property type="match status" value="1"/>
</dbReference>
<evidence type="ECO:0000256" key="9">
    <source>
        <dbReference type="ARBA" id="ARBA00023010"/>
    </source>
</evidence>
<keyword evidence="8 11" id="KW-1133">Transmembrane helix</keyword>
<evidence type="ECO:0000256" key="2">
    <source>
        <dbReference type="ARBA" id="ARBA00006742"/>
    </source>
</evidence>
<dbReference type="GO" id="GO:0005886">
    <property type="term" value="C:plasma membrane"/>
    <property type="evidence" value="ECO:0007669"/>
    <property type="project" value="UniProtKB-SubCell"/>
</dbReference>
<gene>
    <name evidence="12" type="ORF">AQUSIP_05140</name>
</gene>
<proteinExistence type="inferred from homology"/>
<keyword evidence="6 11" id="KW-0812">Transmembrane</keyword>
<keyword evidence="13" id="KW-1185">Reference proteome</keyword>
<dbReference type="GO" id="GO:0015031">
    <property type="term" value="P:protein transport"/>
    <property type="evidence" value="ECO:0007669"/>
    <property type="project" value="UniProtKB-KW"/>
</dbReference>
<keyword evidence="5" id="KW-1003">Cell membrane</keyword>
<comment type="similarity">
    <text evidence="2">Belongs to the YajC family.</text>
</comment>
<evidence type="ECO:0000256" key="4">
    <source>
        <dbReference type="ARBA" id="ARBA00022448"/>
    </source>
</evidence>
<sequence>MDQLLNFFVSNAYADSTASLPGAGQQGSSFSFLIMFAVFFVFIYFVIWRPQNKRAKEQQNLLNSLAKGDEVLTAGGLLGRIVKISGQYITLSIANNVDIVMQKSAIVNVMPKGTLKTME</sequence>
<reference evidence="12 13" key="1">
    <citation type="submission" date="2019-08" db="EMBL/GenBank/DDBJ databases">
        <authorList>
            <person name="Guy L."/>
        </authorList>
    </citation>
    <scope>NUCLEOTIDE SEQUENCE [LARGE SCALE GENOMIC DNA]</scope>
    <source>
        <strain evidence="12 13">SGT-108</strain>
    </source>
</reference>
<name>A0A5E4PFV8_9COXI</name>
<keyword evidence="9" id="KW-0811">Translocation</keyword>
<evidence type="ECO:0000256" key="10">
    <source>
        <dbReference type="ARBA" id="ARBA00023136"/>
    </source>
</evidence>
<protein>
    <recommendedName>
        <fullName evidence="3">Sec translocon accessory complex subunit YajC</fullName>
    </recommendedName>
</protein>
<comment type="subcellular location">
    <subcellularLocation>
        <location evidence="1">Cell membrane</location>
        <topology evidence="1">Single-pass membrane protein</topology>
    </subcellularLocation>
</comment>
<dbReference type="PRINTS" id="PR01853">
    <property type="entry name" value="YAJCTRNLCASE"/>
</dbReference>
<dbReference type="PANTHER" id="PTHR33909:SF1">
    <property type="entry name" value="SEC TRANSLOCON ACCESSORY COMPLEX SUBUNIT YAJC"/>
    <property type="match status" value="1"/>
</dbReference>
<dbReference type="AlphaFoldDB" id="A0A5E4PFV8"/>
<evidence type="ECO:0000313" key="12">
    <source>
        <dbReference type="EMBL" id="VVC75226.1"/>
    </source>
</evidence>
<keyword evidence="7" id="KW-0653">Protein transport</keyword>
<evidence type="ECO:0000256" key="5">
    <source>
        <dbReference type="ARBA" id="ARBA00022475"/>
    </source>
</evidence>
<evidence type="ECO:0000256" key="6">
    <source>
        <dbReference type="ARBA" id="ARBA00022692"/>
    </source>
</evidence>
<dbReference type="EMBL" id="LR699119">
    <property type="protein sequence ID" value="VVC75226.1"/>
    <property type="molecule type" value="Genomic_DNA"/>
</dbReference>
<evidence type="ECO:0000313" key="13">
    <source>
        <dbReference type="Proteomes" id="UP000324194"/>
    </source>
</evidence>
<feature type="transmembrane region" description="Helical" evidence="11">
    <location>
        <begin position="30"/>
        <end position="48"/>
    </location>
</feature>
<dbReference type="KEGG" id="asip:AQUSIP_05140"/>
<organism evidence="12 13">
    <name type="scientific">Aquicella siphonis</name>
    <dbReference type="NCBI Taxonomy" id="254247"/>
    <lineage>
        <taxon>Bacteria</taxon>
        <taxon>Pseudomonadati</taxon>
        <taxon>Pseudomonadota</taxon>
        <taxon>Gammaproteobacteria</taxon>
        <taxon>Legionellales</taxon>
        <taxon>Coxiellaceae</taxon>
        <taxon>Aquicella</taxon>
    </lineage>
</organism>
<dbReference type="InterPro" id="IPR003849">
    <property type="entry name" value="Preprotein_translocase_YajC"/>
</dbReference>
<keyword evidence="4" id="KW-0813">Transport</keyword>
<dbReference type="NCBIfam" id="TIGR00739">
    <property type="entry name" value="yajC"/>
    <property type="match status" value="1"/>
</dbReference>